<sequence>MVFQRAVLIEVAPRSWLVLAVTLLGFLVFVALLVLLLVSGSDFNDPAKQPPITHGPCDPFCTATPVPAAPR</sequence>
<comment type="caution">
    <text evidence="2">The sequence shown here is derived from an EMBL/GenBank/DDBJ whole genome shotgun (WGS) entry which is preliminary data.</text>
</comment>
<reference evidence="2 3" key="1">
    <citation type="submission" date="2020-08" db="EMBL/GenBank/DDBJ databases">
        <title>Sequencing the genomes of 1000 actinobacteria strains.</title>
        <authorList>
            <person name="Klenk H.-P."/>
        </authorList>
    </citation>
    <scope>NUCLEOTIDE SEQUENCE [LARGE SCALE GENOMIC DNA]</scope>
    <source>
        <strain evidence="2 3">DSM 43582</strain>
    </source>
</reference>
<keyword evidence="3" id="KW-1185">Reference proteome</keyword>
<proteinExistence type="predicted"/>
<dbReference type="EMBL" id="JACHIT010000001">
    <property type="protein sequence ID" value="MBB5912468.1"/>
    <property type="molecule type" value="Genomic_DNA"/>
</dbReference>
<dbReference type="RefSeq" id="WP_040750343.1">
    <property type="nucleotide sequence ID" value="NZ_JACHIT010000001.1"/>
</dbReference>
<name>A0A7W9UGN3_9NOCA</name>
<dbReference type="AlphaFoldDB" id="A0A7W9UGN3"/>
<gene>
    <name evidence="2" type="ORF">BJY24_001335</name>
</gene>
<organism evidence="2 3">
    <name type="scientific">Nocardia transvalensis</name>
    <dbReference type="NCBI Taxonomy" id="37333"/>
    <lineage>
        <taxon>Bacteria</taxon>
        <taxon>Bacillati</taxon>
        <taxon>Actinomycetota</taxon>
        <taxon>Actinomycetes</taxon>
        <taxon>Mycobacteriales</taxon>
        <taxon>Nocardiaceae</taxon>
        <taxon>Nocardia</taxon>
    </lineage>
</organism>
<evidence type="ECO:0000313" key="2">
    <source>
        <dbReference type="EMBL" id="MBB5912468.1"/>
    </source>
</evidence>
<keyword evidence="1" id="KW-0472">Membrane</keyword>
<protein>
    <submittedName>
        <fullName evidence="2">Uncharacterized protein</fullName>
    </submittedName>
</protein>
<keyword evidence="1" id="KW-0812">Transmembrane</keyword>
<feature type="transmembrane region" description="Helical" evidence="1">
    <location>
        <begin position="16"/>
        <end position="38"/>
    </location>
</feature>
<accession>A0A7W9UGN3</accession>
<keyword evidence="1" id="KW-1133">Transmembrane helix</keyword>
<evidence type="ECO:0000256" key="1">
    <source>
        <dbReference type="SAM" id="Phobius"/>
    </source>
</evidence>
<evidence type="ECO:0000313" key="3">
    <source>
        <dbReference type="Proteomes" id="UP000540412"/>
    </source>
</evidence>
<dbReference type="Proteomes" id="UP000540412">
    <property type="component" value="Unassembled WGS sequence"/>
</dbReference>